<feature type="chain" id="PRO_5043618202" evidence="1">
    <location>
        <begin position="23"/>
        <end position="82"/>
    </location>
</feature>
<comment type="caution">
    <text evidence="2">The sequence shown here is derived from an EMBL/GenBank/DDBJ whole genome shotgun (WGS) entry which is preliminary data.</text>
</comment>
<name>A0AAV2TWP7_CALDB</name>
<evidence type="ECO:0000256" key="1">
    <source>
        <dbReference type="SAM" id="SignalP"/>
    </source>
</evidence>
<dbReference type="Proteomes" id="UP001497525">
    <property type="component" value="Unassembled WGS sequence"/>
</dbReference>
<feature type="signal peptide" evidence="1">
    <location>
        <begin position="1"/>
        <end position="22"/>
    </location>
</feature>
<evidence type="ECO:0000313" key="2">
    <source>
        <dbReference type="EMBL" id="CAL5141123.1"/>
    </source>
</evidence>
<keyword evidence="1" id="KW-0732">Signal</keyword>
<protein>
    <submittedName>
        <fullName evidence="2">Uncharacterized protein</fullName>
    </submittedName>
</protein>
<accession>A0AAV2TWP7</accession>
<dbReference type="EMBL" id="CAXLJL010000822">
    <property type="protein sequence ID" value="CAL5141123.1"/>
    <property type="molecule type" value="Genomic_DNA"/>
</dbReference>
<sequence length="82" mass="9585">MFKLFAVLLLLYTSLSVRSVYSLNLRTRGCIEDHGIIRCPVPNYTNQAKRQIDQSFFSGYGKRSYPSRFGFAYPEYEYPLDD</sequence>
<reference evidence="2" key="1">
    <citation type="submission" date="2024-06" db="EMBL/GenBank/DDBJ databases">
        <authorList>
            <person name="Liu X."/>
            <person name="Lenzi L."/>
            <person name="Haldenby T S."/>
            <person name="Uol C."/>
        </authorList>
    </citation>
    <scope>NUCLEOTIDE SEQUENCE</scope>
</reference>
<evidence type="ECO:0000313" key="3">
    <source>
        <dbReference type="Proteomes" id="UP001497525"/>
    </source>
</evidence>
<proteinExistence type="predicted"/>
<gene>
    <name evidence="2" type="ORF">CDAUBV1_LOCUS16394</name>
</gene>
<organism evidence="2 3">
    <name type="scientific">Calicophoron daubneyi</name>
    <name type="common">Rumen fluke</name>
    <name type="synonym">Paramphistomum daubneyi</name>
    <dbReference type="NCBI Taxonomy" id="300641"/>
    <lineage>
        <taxon>Eukaryota</taxon>
        <taxon>Metazoa</taxon>
        <taxon>Spiralia</taxon>
        <taxon>Lophotrochozoa</taxon>
        <taxon>Platyhelminthes</taxon>
        <taxon>Trematoda</taxon>
        <taxon>Digenea</taxon>
        <taxon>Plagiorchiida</taxon>
        <taxon>Pronocephalata</taxon>
        <taxon>Paramphistomoidea</taxon>
        <taxon>Paramphistomidae</taxon>
        <taxon>Calicophoron</taxon>
    </lineage>
</organism>
<dbReference type="AlphaFoldDB" id="A0AAV2TWP7"/>